<reference evidence="6 7" key="1">
    <citation type="submission" date="2020-10" db="EMBL/GenBank/DDBJ databases">
        <title>Trueperella pecoris sp. nov. isolated from bovine and porcine specimens.</title>
        <authorList>
            <person name="Schoenecker L."/>
            <person name="Schnydrig P."/>
            <person name="Brodard I."/>
            <person name="Thomann A."/>
            <person name="Hemphill A."/>
            <person name="Rodriguez-Campos S."/>
            <person name="Perreten V."/>
            <person name="Jores J."/>
            <person name="Kittl S."/>
        </authorList>
    </citation>
    <scope>NUCLEOTIDE SEQUENCE [LARGE SCALE GENOMIC DNA]</scope>
    <source>
        <strain evidence="6 7">15A0121</strain>
    </source>
</reference>
<dbReference type="GO" id="GO:0005737">
    <property type="term" value="C:cytoplasm"/>
    <property type="evidence" value="ECO:0007669"/>
    <property type="project" value="UniProtKB-SubCell"/>
</dbReference>
<dbReference type="PANTHER" id="PTHR33608">
    <property type="entry name" value="BLL2464 PROTEIN"/>
    <property type="match status" value="1"/>
</dbReference>
<protein>
    <submittedName>
        <fullName evidence="6">DUF58 domain-containing protein</fullName>
    </submittedName>
</protein>
<name>A0A7M1QSP8_9ACTO</name>
<keyword evidence="3" id="KW-0812">Transmembrane</keyword>
<evidence type="ECO:0000259" key="4">
    <source>
        <dbReference type="Pfam" id="PF01882"/>
    </source>
</evidence>
<gene>
    <name evidence="6" type="ORF">INS88_07820</name>
</gene>
<evidence type="ECO:0000313" key="7">
    <source>
        <dbReference type="Proteomes" id="UP000595053"/>
    </source>
</evidence>
<dbReference type="PANTHER" id="PTHR33608:SF3">
    <property type="entry name" value="SLR2013 PROTEIN"/>
    <property type="match status" value="1"/>
</dbReference>
<dbReference type="Pfam" id="PF01882">
    <property type="entry name" value="DUF58"/>
    <property type="match status" value="1"/>
</dbReference>
<sequence>MFIRLPAVLLSTVGIVLAVVGRDAGLAFLVSGLIVLLVLADALLAPNPSRLVFERAGEETARVGEDARALLTVSNPSDRRIRGQIRDAWPPSAHVTPSRHDFDIPAGQGHEFESTLSPTRRGTIHSSALTIRTNGPLGLAGRQKSAPTRWQLRVLPPFVSRRHIPSRVRQLRELDGRSLLLTRGEGTEFDSLREYVVGDDVRAIDWRSTARLGDTVVRTWRPERDRHVVIVLDSGRGGALRVCAHPAFDAFIEVALLQAAIAQKAGDRVSVLALDDRLRARQASEKTAAVTHHIAQTLADVEPSLLATDWQALPAHISRISRRQAFIVILTTLGGGTLSTGLVDVLPALRKSHTVMIASASREFDAHAADVFERAAQERSELETTNLIRTLENAGAVVVRATAERLPVAVVDTYLRLKAKGRL</sequence>
<dbReference type="AlphaFoldDB" id="A0A7M1QSP8"/>
<dbReference type="RefSeq" id="WP_197550873.1">
    <property type="nucleotide sequence ID" value="NZ_CP063213.1"/>
</dbReference>
<keyword evidence="3" id="KW-1133">Transmembrane helix</keyword>
<evidence type="ECO:0000313" key="6">
    <source>
        <dbReference type="EMBL" id="QOR45182.1"/>
    </source>
</evidence>
<comment type="subcellular location">
    <subcellularLocation>
        <location evidence="1">Cytoplasm</location>
    </subcellularLocation>
</comment>
<dbReference type="EMBL" id="CP063213">
    <property type="protein sequence ID" value="QOR45182.1"/>
    <property type="molecule type" value="Genomic_DNA"/>
</dbReference>
<evidence type="ECO:0000259" key="5">
    <source>
        <dbReference type="Pfam" id="PF15780"/>
    </source>
</evidence>
<keyword evidence="7" id="KW-1185">Reference proteome</keyword>
<dbReference type="InterPro" id="IPR002881">
    <property type="entry name" value="DUF58"/>
</dbReference>
<feature type="domain" description="Abnormal spindle-like microcephaly-associated protein ASH" evidence="5">
    <location>
        <begin position="59"/>
        <end position="136"/>
    </location>
</feature>
<organism evidence="6 7">
    <name type="scientific">Trueperella pecoris</name>
    <dbReference type="NCBI Taxonomy" id="2733571"/>
    <lineage>
        <taxon>Bacteria</taxon>
        <taxon>Bacillati</taxon>
        <taxon>Actinomycetota</taxon>
        <taxon>Actinomycetes</taxon>
        <taxon>Actinomycetales</taxon>
        <taxon>Actinomycetaceae</taxon>
        <taxon>Trueperella</taxon>
    </lineage>
</organism>
<accession>A0A7M1QSP8</accession>
<keyword evidence="2" id="KW-0963">Cytoplasm</keyword>
<dbReference type="Proteomes" id="UP000595053">
    <property type="component" value="Chromosome"/>
</dbReference>
<evidence type="ECO:0000256" key="1">
    <source>
        <dbReference type="ARBA" id="ARBA00004496"/>
    </source>
</evidence>
<evidence type="ECO:0000256" key="2">
    <source>
        <dbReference type="ARBA" id="ARBA00022490"/>
    </source>
</evidence>
<feature type="domain" description="DUF58" evidence="4">
    <location>
        <begin position="192"/>
        <end position="356"/>
    </location>
</feature>
<dbReference type="InterPro" id="IPR031549">
    <property type="entry name" value="ASH"/>
</dbReference>
<dbReference type="Pfam" id="PF15780">
    <property type="entry name" value="ASH"/>
    <property type="match status" value="1"/>
</dbReference>
<feature type="transmembrane region" description="Helical" evidence="3">
    <location>
        <begin position="325"/>
        <end position="349"/>
    </location>
</feature>
<keyword evidence="3" id="KW-0472">Membrane</keyword>
<proteinExistence type="predicted"/>
<feature type="transmembrane region" description="Helical" evidence="3">
    <location>
        <begin position="28"/>
        <end position="45"/>
    </location>
</feature>
<evidence type="ECO:0000256" key="3">
    <source>
        <dbReference type="SAM" id="Phobius"/>
    </source>
</evidence>